<evidence type="ECO:0000313" key="2">
    <source>
        <dbReference type="Proteomes" id="UP000481033"/>
    </source>
</evidence>
<protein>
    <submittedName>
        <fullName evidence="1">Uncharacterized protein</fullName>
    </submittedName>
</protein>
<reference evidence="1 2" key="1">
    <citation type="journal article" date="2020" name="Microb. Ecol.">
        <title>Ecogenomics of the Marine Benthic Filamentous Cyanobacterium Adonisia.</title>
        <authorList>
            <person name="Walter J.M."/>
            <person name="Coutinho F.H."/>
            <person name="Leomil L."/>
            <person name="Hargreaves P.I."/>
            <person name="Campeao M.E."/>
            <person name="Vieira V.V."/>
            <person name="Silva B.S."/>
            <person name="Fistarol G.O."/>
            <person name="Salomon P.S."/>
            <person name="Sawabe T."/>
            <person name="Mino S."/>
            <person name="Hosokawa M."/>
            <person name="Miyashita H."/>
            <person name="Maruyama F."/>
            <person name="van Verk M.C."/>
            <person name="Dutilh B.E."/>
            <person name="Thompson C.C."/>
            <person name="Thompson F.L."/>
        </authorList>
    </citation>
    <scope>NUCLEOTIDE SEQUENCE [LARGE SCALE GENOMIC DNA]</scope>
    <source>
        <strain evidence="1 2">CCMR0081</strain>
    </source>
</reference>
<accession>A0A6M0RMY5</accession>
<proteinExistence type="predicted"/>
<comment type="caution">
    <text evidence="1">The sequence shown here is derived from an EMBL/GenBank/DDBJ whole genome shotgun (WGS) entry which is preliminary data.</text>
</comment>
<dbReference type="EMBL" id="QXHD01000004">
    <property type="protein sequence ID" value="NEZ57011.1"/>
    <property type="molecule type" value="Genomic_DNA"/>
</dbReference>
<dbReference type="AlphaFoldDB" id="A0A6M0RMY5"/>
<dbReference type="RefSeq" id="WP_163699025.1">
    <property type="nucleotide sequence ID" value="NZ_QXHD01000004.1"/>
</dbReference>
<name>A0A6M0RMY5_9CYAN</name>
<sequence>MTTENTSVNCAVDCVNGCIKGDACPNEAYTQQASNFIENTSLDKMLEIAEEALRKKILARATEPRKWVMPEELGE</sequence>
<organism evidence="1 2">
    <name type="scientific">Adonisia turfae CCMR0081</name>
    <dbReference type="NCBI Taxonomy" id="2292702"/>
    <lineage>
        <taxon>Bacteria</taxon>
        <taxon>Bacillati</taxon>
        <taxon>Cyanobacteriota</taxon>
        <taxon>Adonisia</taxon>
        <taxon>Adonisia turfae</taxon>
    </lineage>
</organism>
<gene>
    <name evidence="1" type="ORF">DXZ20_15250</name>
</gene>
<dbReference type="Proteomes" id="UP000481033">
    <property type="component" value="Unassembled WGS sequence"/>
</dbReference>
<evidence type="ECO:0000313" key="1">
    <source>
        <dbReference type="EMBL" id="NEZ57011.1"/>
    </source>
</evidence>
<keyword evidence="2" id="KW-1185">Reference proteome</keyword>